<comment type="caution">
    <text evidence="1">The sequence shown here is derived from an EMBL/GenBank/DDBJ whole genome shotgun (WGS) entry which is preliminary data.</text>
</comment>
<organism evidence="1">
    <name type="scientific">Desulfacinum infernum</name>
    <dbReference type="NCBI Taxonomy" id="35837"/>
    <lineage>
        <taxon>Bacteria</taxon>
        <taxon>Pseudomonadati</taxon>
        <taxon>Thermodesulfobacteriota</taxon>
        <taxon>Syntrophobacteria</taxon>
        <taxon>Syntrophobacterales</taxon>
        <taxon>Syntrophobacteraceae</taxon>
        <taxon>Desulfacinum</taxon>
    </lineage>
</organism>
<dbReference type="Gene3D" id="1.10.1660.10">
    <property type="match status" value="1"/>
</dbReference>
<name>A0A832A8C1_9BACT</name>
<protein>
    <submittedName>
        <fullName evidence="1">HspR protein</fullName>
    </submittedName>
</protein>
<reference evidence="1" key="1">
    <citation type="journal article" date="2020" name="mSystems">
        <title>Genome- and Community-Level Interaction Insights into Carbon Utilization and Element Cycling Functions of Hydrothermarchaeota in Hydrothermal Sediment.</title>
        <authorList>
            <person name="Zhou Z."/>
            <person name="Liu Y."/>
            <person name="Xu W."/>
            <person name="Pan J."/>
            <person name="Luo Z.H."/>
            <person name="Li M."/>
        </authorList>
    </citation>
    <scope>NUCLEOTIDE SEQUENCE [LARGE SCALE GENOMIC DNA]</scope>
    <source>
        <strain evidence="1">SpSt-456</strain>
    </source>
</reference>
<dbReference type="SUPFAM" id="SSF46955">
    <property type="entry name" value="Putative DNA-binding domain"/>
    <property type="match status" value="1"/>
</dbReference>
<dbReference type="InterPro" id="IPR009061">
    <property type="entry name" value="DNA-bd_dom_put_sf"/>
</dbReference>
<dbReference type="EMBL" id="DSTK01000039">
    <property type="protein sequence ID" value="HFK98315.1"/>
    <property type="molecule type" value="Genomic_DNA"/>
</dbReference>
<sequence length="111" mass="12650">MVERRYFIVRRTHAAHTNPWELTLPQLASLCGVHPELIVRFVHLGLLDPLEEQAGVPSLFAPSAVDVVHKILRLRRDLGINYVGIGVVLDLMRRIEALEARVRELERQIIG</sequence>
<evidence type="ECO:0000313" key="1">
    <source>
        <dbReference type="EMBL" id="HFK98315.1"/>
    </source>
</evidence>
<dbReference type="AlphaFoldDB" id="A0A832A8C1"/>
<proteinExistence type="predicted"/>
<accession>A0A832A8C1</accession>
<dbReference type="Pfam" id="PF13591">
    <property type="entry name" value="MerR_2"/>
    <property type="match status" value="1"/>
</dbReference>
<gene>
    <name evidence="1" type="ORF">ENS06_13470</name>
</gene>